<dbReference type="EMBL" id="CP002109">
    <property type="protein sequence ID" value="ADL06703.1"/>
    <property type="molecule type" value="Genomic_DNA"/>
</dbReference>
<proteinExistence type="inferred from homology"/>
<dbReference type="Gene3D" id="1.10.1740.10">
    <property type="match status" value="1"/>
</dbReference>
<keyword evidence="8" id="KW-1185">Reference proteome</keyword>
<protein>
    <submittedName>
        <fullName evidence="7">RNA polymerase, sigma-24 subunit, ECF subfamily</fullName>
    </submittedName>
</protein>
<gene>
    <name evidence="7" type="ordered locus">Closa_4201</name>
</gene>
<dbReference type="eggNOG" id="COG1595">
    <property type="taxonomic scope" value="Bacteria"/>
</dbReference>
<name>D9R3I2_LACSW</name>
<dbReference type="GO" id="GO:0003677">
    <property type="term" value="F:DNA binding"/>
    <property type="evidence" value="ECO:0007669"/>
    <property type="project" value="InterPro"/>
</dbReference>
<dbReference type="SUPFAM" id="SSF88946">
    <property type="entry name" value="Sigma2 domain of RNA polymerase sigma factors"/>
    <property type="match status" value="1"/>
</dbReference>
<evidence type="ECO:0000256" key="1">
    <source>
        <dbReference type="ARBA" id="ARBA00010641"/>
    </source>
</evidence>
<dbReference type="Proteomes" id="UP000001662">
    <property type="component" value="Chromosome"/>
</dbReference>
<dbReference type="NCBIfam" id="TIGR02937">
    <property type="entry name" value="sigma70-ECF"/>
    <property type="match status" value="1"/>
</dbReference>
<dbReference type="InterPro" id="IPR013324">
    <property type="entry name" value="RNA_pol_sigma_r3/r4-like"/>
</dbReference>
<reference evidence="7" key="1">
    <citation type="submission" date="2010-07" db="EMBL/GenBank/DDBJ databases">
        <title>Complete sequence of Clostridium saccharolyticum WM1.</title>
        <authorList>
            <consortium name="US DOE Joint Genome Institute"/>
            <person name="Lucas S."/>
            <person name="Copeland A."/>
            <person name="Lapidus A."/>
            <person name="Cheng J.-F."/>
            <person name="Bruce D."/>
            <person name="Goodwin L."/>
            <person name="Pitluck S."/>
            <person name="Chertkov O."/>
            <person name="Detter J.C."/>
            <person name="Han C."/>
            <person name="Tapia R."/>
            <person name="Land M."/>
            <person name="Hauser L."/>
            <person name="Chang Y.-J."/>
            <person name="Jeffries C."/>
            <person name="Kyrpides N."/>
            <person name="Ivanova N."/>
            <person name="Mikhailova N."/>
            <person name="Mouttaki H."/>
            <person name="Lin L."/>
            <person name="Zhou J."/>
            <person name="Hemme C.L."/>
            <person name="Woyke T."/>
        </authorList>
    </citation>
    <scope>NUCLEOTIDE SEQUENCE [LARGE SCALE GENOMIC DNA]</scope>
    <source>
        <strain evidence="7">WM1</strain>
    </source>
</reference>
<keyword evidence="2" id="KW-0805">Transcription regulation</keyword>
<dbReference type="InterPro" id="IPR039425">
    <property type="entry name" value="RNA_pol_sigma-70-like"/>
</dbReference>
<dbReference type="InterPro" id="IPR014284">
    <property type="entry name" value="RNA_pol_sigma-70_dom"/>
</dbReference>
<dbReference type="Gene3D" id="1.10.10.10">
    <property type="entry name" value="Winged helix-like DNA-binding domain superfamily/Winged helix DNA-binding domain"/>
    <property type="match status" value="1"/>
</dbReference>
<dbReference type="RefSeq" id="WP_013274755.1">
    <property type="nucleotide sequence ID" value="NC_014376.1"/>
</dbReference>
<evidence type="ECO:0000313" key="7">
    <source>
        <dbReference type="EMBL" id="ADL06703.1"/>
    </source>
</evidence>
<evidence type="ECO:0000256" key="2">
    <source>
        <dbReference type="ARBA" id="ARBA00023015"/>
    </source>
</evidence>
<dbReference type="InterPro" id="IPR007627">
    <property type="entry name" value="RNA_pol_sigma70_r2"/>
</dbReference>
<dbReference type="PANTHER" id="PTHR43133:SF51">
    <property type="entry name" value="RNA POLYMERASE SIGMA FACTOR"/>
    <property type="match status" value="1"/>
</dbReference>
<keyword evidence="4" id="KW-0804">Transcription</keyword>
<evidence type="ECO:0000256" key="4">
    <source>
        <dbReference type="ARBA" id="ARBA00023163"/>
    </source>
</evidence>
<dbReference type="CDD" id="cd06171">
    <property type="entry name" value="Sigma70_r4"/>
    <property type="match status" value="1"/>
</dbReference>
<dbReference type="KEGG" id="csh:Closa_4201"/>
<dbReference type="Pfam" id="PF04542">
    <property type="entry name" value="Sigma70_r2"/>
    <property type="match status" value="1"/>
</dbReference>
<evidence type="ECO:0000256" key="3">
    <source>
        <dbReference type="ARBA" id="ARBA00023082"/>
    </source>
</evidence>
<dbReference type="STRING" id="610130.Closa_4201"/>
<comment type="similarity">
    <text evidence="1">Belongs to the sigma-70 factor family. ECF subfamily.</text>
</comment>
<sequence>MMEEKRALVENMINGSEAAFDELYRSYSGKLYRMAYFITGNQSDSEDILQETFVKCYLYKSKLKQAERFEPWMYQILVRTAWRLERKKKGRAEISFEGILENEEDKKSAEHIREDKQTDGPLESVLEAETAKEIQAALSHLDMKYRTVVLLYYYNELSTREIAQITGAMEGTVKSRLHKARKLLKDLLKADGAEKTEMERGFCHG</sequence>
<keyword evidence="3" id="KW-0731">Sigma factor</keyword>
<dbReference type="PANTHER" id="PTHR43133">
    <property type="entry name" value="RNA POLYMERASE ECF-TYPE SIGMA FACTO"/>
    <property type="match status" value="1"/>
</dbReference>
<evidence type="ECO:0000259" key="6">
    <source>
        <dbReference type="Pfam" id="PF08281"/>
    </source>
</evidence>
<dbReference type="PaxDb" id="610130-Closa_4201"/>
<dbReference type="GO" id="GO:0006352">
    <property type="term" value="P:DNA-templated transcription initiation"/>
    <property type="evidence" value="ECO:0007669"/>
    <property type="project" value="InterPro"/>
</dbReference>
<feature type="domain" description="RNA polymerase sigma factor 70 region 4 type 2" evidence="6">
    <location>
        <begin position="133"/>
        <end position="184"/>
    </location>
</feature>
<feature type="domain" description="RNA polymerase sigma-70 region 2" evidence="5">
    <location>
        <begin position="23"/>
        <end position="89"/>
    </location>
</feature>
<dbReference type="SUPFAM" id="SSF88659">
    <property type="entry name" value="Sigma3 and sigma4 domains of RNA polymerase sigma factors"/>
    <property type="match status" value="1"/>
</dbReference>
<dbReference type="GO" id="GO:0016987">
    <property type="term" value="F:sigma factor activity"/>
    <property type="evidence" value="ECO:0007669"/>
    <property type="project" value="UniProtKB-KW"/>
</dbReference>
<dbReference type="InterPro" id="IPR013325">
    <property type="entry name" value="RNA_pol_sigma_r2"/>
</dbReference>
<dbReference type="InterPro" id="IPR036388">
    <property type="entry name" value="WH-like_DNA-bd_sf"/>
</dbReference>
<accession>D9R3I2</accession>
<dbReference type="Pfam" id="PF08281">
    <property type="entry name" value="Sigma70_r4_2"/>
    <property type="match status" value="1"/>
</dbReference>
<dbReference type="InterPro" id="IPR013249">
    <property type="entry name" value="RNA_pol_sigma70_r4_t2"/>
</dbReference>
<dbReference type="HOGENOM" id="CLU_047691_3_0_9"/>
<dbReference type="AlphaFoldDB" id="D9R3I2"/>
<evidence type="ECO:0000313" key="8">
    <source>
        <dbReference type="Proteomes" id="UP000001662"/>
    </source>
</evidence>
<evidence type="ECO:0000259" key="5">
    <source>
        <dbReference type="Pfam" id="PF04542"/>
    </source>
</evidence>
<organism evidence="7 8">
    <name type="scientific">Lacrimispora saccharolytica (strain ATCC 35040 / DSM 2544 / NRCC 2533 / WM1)</name>
    <name type="common">Clostridium saccharolyticum</name>
    <dbReference type="NCBI Taxonomy" id="610130"/>
    <lineage>
        <taxon>Bacteria</taxon>
        <taxon>Bacillati</taxon>
        <taxon>Bacillota</taxon>
        <taxon>Clostridia</taxon>
        <taxon>Lachnospirales</taxon>
        <taxon>Lachnospiraceae</taxon>
        <taxon>Lacrimispora</taxon>
    </lineage>
</organism>
<dbReference type="OrthoDB" id="9795666at2"/>